<protein>
    <submittedName>
        <fullName evidence="1">Uncharacterized protein</fullName>
    </submittedName>
</protein>
<dbReference type="PANTHER" id="PTHR46537">
    <property type="entry name" value="OS11G0578200 PROTEIN"/>
    <property type="match status" value="1"/>
</dbReference>
<dbReference type="EMBL" id="JABWDY010025708">
    <property type="protein sequence ID" value="KAF5189269.1"/>
    <property type="molecule type" value="Genomic_DNA"/>
</dbReference>
<dbReference type="InterPro" id="IPR044592">
    <property type="entry name" value="RING1A/B"/>
</dbReference>
<name>A0A7J6VVY8_THATH</name>
<dbReference type="Proteomes" id="UP000554482">
    <property type="component" value="Unassembled WGS sequence"/>
</dbReference>
<evidence type="ECO:0000313" key="2">
    <source>
        <dbReference type="Proteomes" id="UP000554482"/>
    </source>
</evidence>
<accession>A0A7J6VVY8</accession>
<dbReference type="OrthoDB" id="1909774at2759"/>
<comment type="caution">
    <text evidence="1">The sequence shown here is derived from an EMBL/GenBank/DDBJ whole genome shotgun (WGS) entry which is preliminary data.</text>
</comment>
<organism evidence="1 2">
    <name type="scientific">Thalictrum thalictroides</name>
    <name type="common">Rue-anemone</name>
    <name type="synonym">Anemone thalictroides</name>
    <dbReference type="NCBI Taxonomy" id="46969"/>
    <lineage>
        <taxon>Eukaryota</taxon>
        <taxon>Viridiplantae</taxon>
        <taxon>Streptophyta</taxon>
        <taxon>Embryophyta</taxon>
        <taxon>Tracheophyta</taxon>
        <taxon>Spermatophyta</taxon>
        <taxon>Magnoliopsida</taxon>
        <taxon>Ranunculales</taxon>
        <taxon>Ranunculaceae</taxon>
        <taxon>Thalictroideae</taxon>
        <taxon>Thalictrum</taxon>
    </lineage>
</organism>
<dbReference type="PANTHER" id="PTHR46537:SF3">
    <property type="entry name" value="E3 UBIQUITIN-PROTEIN LIGASE RING1A"/>
    <property type="match status" value="1"/>
</dbReference>
<keyword evidence="2" id="KW-1185">Reference proteome</keyword>
<evidence type="ECO:0000313" key="1">
    <source>
        <dbReference type="EMBL" id="KAF5189269.1"/>
    </source>
</evidence>
<reference evidence="1 2" key="1">
    <citation type="submission" date="2020-06" db="EMBL/GenBank/DDBJ databases">
        <title>Transcriptomic and genomic resources for Thalictrum thalictroides and T. hernandezii: Facilitating candidate gene discovery in an emerging model plant lineage.</title>
        <authorList>
            <person name="Arias T."/>
            <person name="Riano-Pachon D.M."/>
            <person name="Di Stilio V.S."/>
        </authorList>
    </citation>
    <scope>NUCLEOTIDE SEQUENCE [LARGE SCALE GENOMIC DNA]</scope>
    <source>
        <strain evidence="2">cv. WT478/WT964</strain>
        <tissue evidence="1">Leaves</tissue>
    </source>
</reference>
<sequence>FEICVALIPLQEQNLPSLENPYILRPSTCSIKSLRQYVADQISVELKEIDLSLVPAPIFPTSGSVPVYDPATGYLHLLQSQETLGALHRCYNPEGVLVFVYQHKLAKKGKSSRT</sequence>
<feature type="non-terminal residue" evidence="1">
    <location>
        <position position="1"/>
    </location>
</feature>
<gene>
    <name evidence="1" type="ORF">FRX31_021144</name>
</gene>
<dbReference type="AlphaFoldDB" id="A0A7J6VVY8"/>
<proteinExistence type="predicted"/>